<dbReference type="Proteomes" id="UP000646548">
    <property type="component" value="Unassembled WGS sequence"/>
</dbReference>
<reference evidence="1" key="1">
    <citation type="journal article" name="BMC Genomics">
        <title>Long-read sequencing and de novo genome assembly of marine medaka (Oryzias melastigma).</title>
        <authorList>
            <person name="Liang P."/>
            <person name="Saqib H.S.A."/>
            <person name="Ni X."/>
            <person name="Shen Y."/>
        </authorList>
    </citation>
    <scope>NUCLEOTIDE SEQUENCE</scope>
    <source>
        <strain evidence="1">Bigg-433</strain>
    </source>
</reference>
<comment type="caution">
    <text evidence="1">The sequence shown here is derived from an EMBL/GenBank/DDBJ whole genome shotgun (WGS) entry which is preliminary data.</text>
</comment>
<organism evidence="1 2">
    <name type="scientific">Oryzias melastigma</name>
    <name type="common">Marine medaka</name>
    <dbReference type="NCBI Taxonomy" id="30732"/>
    <lineage>
        <taxon>Eukaryota</taxon>
        <taxon>Metazoa</taxon>
        <taxon>Chordata</taxon>
        <taxon>Craniata</taxon>
        <taxon>Vertebrata</taxon>
        <taxon>Euteleostomi</taxon>
        <taxon>Actinopterygii</taxon>
        <taxon>Neopterygii</taxon>
        <taxon>Teleostei</taxon>
        <taxon>Neoteleostei</taxon>
        <taxon>Acanthomorphata</taxon>
        <taxon>Ovalentaria</taxon>
        <taxon>Atherinomorphae</taxon>
        <taxon>Beloniformes</taxon>
        <taxon>Adrianichthyidae</taxon>
        <taxon>Oryziinae</taxon>
        <taxon>Oryzias</taxon>
    </lineage>
</organism>
<accession>A0A834BNJ2</accession>
<proteinExistence type="predicted"/>
<evidence type="ECO:0000313" key="2">
    <source>
        <dbReference type="Proteomes" id="UP000646548"/>
    </source>
</evidence>
<sequence>MQTPSLPKPIDPSPLFEVLRLVSPLHHCSVLCCVSHASLTLSSLIPQCKYMQYRGNRKFPSHRSGTSRKPQLGCSLVKQQRDCPLTQFALFQNCSSILFVTC</sequence>
<protein>
    <submittedName>
        <fullName evidence="1">Uncharacterized protein</fullName>
    </submittedName>
</protein>
<dbReference type="AlphaFoldDB" id="A0A834BNJ2"/>
<dbReference type="EMBL" id="WKFB01000945">
    <property type="protein sequence ID" value="KAF6716653.1"/>
    <property type="molecule type" value="Genomic_DNA"/>
</dbReference>
<evidence type="ECO:0000313" key="1">
    <source>
        <dbReference type="EMBL" id="KAF6716653.1"/>
    </source>
</evidence>
<gene>
    <name evidence="1" type="ORF">FQA47_008964</name>
</gene>
<name>A0A834BNJ2_ORYME</name>